<dbReference type="Gene3D" id="3.40.50.10490">
    <property type="entry name" value="Glucose-6-phosphate isomerase like protein, domain 1"/>
    <property type="match status" value="1"/>
</dbReference>
<dbReference type="FunFam" id="3.40.50.10490:FF:000014">
    <property type="entry name" value="N-acetylmuramic acid 6-phosphate etherase"/>
    <property type="match status" value="1"/>
</dbReference>
<proteinExistence type="predicted"/>
<dbReference type="Pfam" id="PF22645">
    <property type="entry name" value="GKRP_SIS_N"/>
    <property type="match status" value="1"/>
</dbReference>
<name>A0A9D7XDZ3_9BACT</name>
<dbReference type="PROSITE" id="PS51464">
    <property type="entry name" value="SIS"/>
    <property type="match status" value="1"/>
</dbReference>
<dbReference type="GO" id="GO:0009254">
    <property type="term" value="P:peptidoglycan turnover"/>
    <property type="evidence" value="ECO:0007669"/>
    <property type="project" value="TreeGrafter"/>
</dbReference>
<dbReference type="NCBIfam" id="NF003915">
    <property type="entry name" value="PRK05441.1"/>
    <property type="match status" value="1"/>
</dbReference>
<dbReference type="InterPro" id="IPR001347">
    <property type="entry name" value="SIS_dom"/>
</dbReference>
<dbReference type="SUPFAM" id="SSF53697">
    <property type="entry name" value="SIS domain"/>
    <property type="match status" value="1"/>
</dbReference>
<dbReference type="InterPro" id="IPR046348">
    <property type="entry name" value="SIS_dom_sf"/>
</dbReference>
<dbReference type="CDD" id="cd05007">
    <property type="entry name" value="SIS_Etherase"/>
    <property type="match status" value="1"/>
</dbReference>
<dbReference type="InterPro" id="IPR005486">
    <property type="entry name" value="Glucokinase_regulatory_CS"/>
</dbReference>
<dbReference type="EMBL" id="JADKFW010000004">
    <property type="protein sequence ID" value="MBK9717205.1"/>
    <property type="molecule type" value="Genomic_DNA"/>
</dbReference>
<evidence type="ECO:0000313" key="4">
    <source>
        <dbReference type="EMBL" id="MBK9717205.1"/>
    </source>
</evidence>
<dbReference type="PANTHER" id="PTHR10088">
    <property type="entry name" value="GLUCOKINASE REGULATORY PROTEIN"/>
    <property type="match status" value="1"/>
</dbReference>
<dbReference type="NCBIfam" id="NF009222">
    <property type="entry name" value="PRK12570.1"/>
    <property type="match status" value="1"/>
</dbReference>
<dbReference type="NCBIfam" id="TIGR00274">
    <property type="entry name" value="N-acetylmuramic acid 6-phosphate etherase"/>
    <property type="match status" value="1"/>
</dbReference>
<keyword evidence="2" id="KW-0119">Carbohydrate metabolism</keyword>
<dbReference type="PANTHER" id="PTHR10088:SF4">
    <property type="entry name" value="GLUCOKINASE REGULATORY PROTEIN"/>
    <property type="match status" value="1"/>
</dbReference>
<dbReference type="Proteomes" id="UP000808349">
    <property type="component" value="Unassembled WGS sequence"/>
</dbReference>
<dbReference type="EC" id="4.2.1.126" evidence="4"/>
<dbReference type="GO" id="GO:0016835">
    <property type="term" value="F:carbon-oxygen lyase activity"/>
    <property type="evidence" value="ECO:0007669"/>
    <property type="project" value="InterPro"/>
</dbReference>
<dbReference type="InterPro" id="IPR040190">
    <property type="entry name" value="MURQ/GCKR"/>
</dbReference>
<comment type="caution">
    <text evidence="4">The sequence shown here is derived from an EMBL/GenBank/DDBJ whole genome shotgun (WGS) entry which is preliminary data.</text>
</comment>
<reference evidence="4 5" key="1">
    <citation type="submission" date="2020-10" db="EMBL/GenBank/DDBJ databases">
        <title>Connecting structure to function with the recovery of over 1000 high-quality activated sludge metagenome-assembled genomes encoding full-length rRNA genes using long-read sequencing.</title>
        <authorList>
            <person name="Singleton C.M."/>
            <person name="Petriglieri F."/>
            <person name="Kristensen J.M."/>
            <person name="Kirkegaard R.H."/>
            <person name="Michaelsen T.Y."/>
            <person name="Andersen M.H."/>
            <person name="Karst S.M."/>
            <person name="Dueholm M.S."/>
            <person name="Nielsen P.H."/>
            <person name="Albertsen M."/>
        </authorList>
    </citation>
    <scope>NUCLEOTIDE SEQUENCE [LARGE SCALE GENOMIC DNA]</scope>
    <source>
        <strain evidence="4">Ribe_18-Q3-R11-54_BAT3C.373</strain>
    </source>
</reference>
<dbReference type="GO" id="GO:0046348">
    <property type="term" value="P:amino sugar catabolic process"/>
    <property type="evidence" value="ECO:0007669"/>
    <property type="project" value="InterPro"/>
</dbReference>
<sequence length="272" mass="30116">MSFKKITESESLHHQLEKKSVLELLQLMNEEDQKVPIAIRSCTPQIEAFIQYLIPQMKLGGRLFFIGAGTSGRLGVIDASECPPTFGIPDDWIIGIIAGGDGAIRKAVEFAEDHIDQAWKDLTEYQIESLDTVVGIAASGTTPYVIHGLKKCQEKKITTACITCNPNSPITEYSDFKIECEVGPEFITGSTRLKSGTAQKLILNMITTCTMIGLGRVVDNKMVDMQLTNDKLIDRGVKMILNHRNMDYEAAKHLLLQSGSVRKAIHALHEIE</sequence>
<keyword evidence="1 4" id="KW-0456">Lyase</keyword>
<dbReference type="PROSITE" id="PS01272">
    <property type="entry name" value="GCKR"/>
    <property type="match status" value="1"/>
</dbReference>
<evidence type="ECO:0000313" key="5">
    <source>
        <dbReference type="Proteomes" id="UP000808349"/>
    </source>
</evidence>
<protein>
    <submittedName>
        <fullName evidence="4">N-acetylmuramic acid 6-phosphate etherase</fullName>
        <ecNumber evidence="4">4.2.1.126</ecNumber>
    </submittedName>
</protein>
<dbReference type="AlphaFoldDB" id="A0A9D7XDZ3"/>
<dbReference type="GO" id="GO:0097367">
    <property type="term" value="F:carbohydrate derivative binding"/>
    <property type="evidence" value="ECO:0007669"/>
    <property type="project" value="InterPro"/>
</dbReference>
<evidence type="ECO:0000256" key="2">
    <source>
        <dbReference type="ARBA" id="ARBA00023277"/>
    </source>
</evidence>
<evidence type="ECO:0000256" key="1">
    <source>
        <dbReference type="ARBA" id="ARBA00023239"/>
    </source>
</evidence>
<feature type="domain" description="SIS" evidence="3">
    <location>
        <begin position="53"/>
        <end position="216"/>
    </location>
</feature>
<evidence type="ECO:0000259" key="3">
    <source>
        <dbReference type="PROSITE" id="PS51464"/>
    </source>
</evidence>
<dbReference type="GO" id="GO:0016803">
    <property type="term" value="F:ether hydrolase activity"/>
    <property type="evidence" value="ECO:0007669"/>
    <property type="project" value="TreeGrafter"/>
</dbReference>
<organism evidence="4 5">
    <name type="scientific">Candidatus Defluviibacterium haderslevense</name>
    <dbReference type="NCBI Taxonomy" id="2981993"/>
    <lineage>
        <taxon>Bacteria</taxon>
        <taxon>Pseudomonadati</taxon>
        <taxon>Bacteroidota</taxon>
        <taxon>Saprospiria</taxon>
        <taxon>Saprospirales</taxon>
        <taxon>Saprospiraceae</taxon>
        <taxon>Candidatus Defluviibacterium</taxon>
    </lineage>
</organism>
<gene>
    <name evidence="4" type="primary">murQ</name>
    <name evidence="4" type="ORF">IPO85_06775</name>
</gene>
<accession>A0A9D7XDZ3</accession>
<dbReference type="InterPro" id="IPR005488">
    <property type="entry name" value="Etherase_MurQ"/>
</dbReference>